<sequence length="454" mass="50156">MFAPNTSLDTSVSHDPIQLQAHVQLKILTPLRSLRQQVSPLNHAHITCAQNCASALATLFSGSDPLGRPFMKGAAAEALATTFGQFIDAAQQLAGSDPNMLLGRLLLASQISERTADDLDSQLQPPIQHWLDRQQHPLPLGNPDPQGDSQRTTSLLQQIVASALASYQAQMGNGPDQEPLPSLPPSPLDPKGSFGYFLTQLSLSLQTATSHCPPCNDQDCTLTFPPSRPGEKSHTYTLAALRANPSLRKQFLEDFYSTFAPGYGQAEIDFWTYLDSSHRLSKHGGYWDFTDFALIQDQFFAAYNTLYHQQAQNARVQNWMNFITHWKANEENGKRTENEAAWWQAHNASINYGDQQARDKGLVGQESILEQLFIKETVTVINTIPTLPDGATIFSPRSRLTGLLAQIYYPSDYNDFSDAEAFIKQEETVGLAITNPVAASPLIELLIRVRGTEG</sequence>
<dbReference type="AlphaFoldDB" id="A0A455T0E1"/>
<proteinExistence type="predicted"/>
<accession>A0A455T0E1</accession>
<protein>
    <submittedName>
        <fullName evidence="2">Uncharacterized protein</fullName>
    </submittedName>
</protein>
<gene>
    <name evidence="2" type="ORF">KTA_15990</name>
</gene>
<dbReference type="EMBL" id="AP019377">
    <property type="protein sequence ID" value="BBH93400.1"/>
    <property type="molecule type" value="Genomic_DNA"/>
</dbReference>
<name>A0A455T0E1_9CHLR</name>
<reference evidence="2" key="1">
    <citation type="submission" date="2018-12" db="EMBL/GenBank/DDBJ databases">
        <title>Novel natural products biosynthetic potential of the class Ktedonobacteria.</title>
        <authorList>
            <person name="Zheng Y."/>
            <person name="Saitou A."/>
            <person name="Wang C.M."/>
            <person name="Toyoda A."/>
            <person name="Minakuchi Y."/>
            <person name="Sekiguchi Y."/>
            <person name="Ueda K."/>
            <person name="Takano H."/>
            <person name="Sakai Y."/>
            <person name="Yokota A."/>
            <person name="Yabe S."/>
        </authorList>
    </citation>
    <scope>NUCLEOTIDE SEQUENCE</scope>
    <source>
        <strain evidence="2">A3-2</strain>
    </source>
</reference>
<organism evidence="2">
    <name type="scientific">Thermogemmatispora argillosa</name>
    <dbReference type="NCBI Taxonomy" id="2045280"/>
    <lineage>
        <taxon>Bacteria</taxon>
        <taxon>Bacillati</taxon>
        <taxon>Chloroflexota</taxon>
        <taxon>Ktedonobacteria</taxon>
        <taxon>Thermogemmatisporales</taxon>
        <taxon>Thermogemmatisporaceae</taxon>
        <taxon>Thermogemmatispora</taxon>
    </lineage>
</organism>
<feature type="region of interest" description="Disordered" evidence="1">
    <location>
        <begin position="167"/>
        <end position="186"/>
    </location>
</feature>
<evidence type="ECO:0000313" key="2">
    <source>
        <dbReference type="EMBL" id="BBH93400.1"/>
    </source>
</evidence>
<evidence type="ECO:0000256" key="1">
    <source>
        <dbReference type="SAM" id="MobiDB-lite"/>
    </source>
</evidence>